<dbReference type="Proteomes" id="UP000772434">
    <property type="component" value="Unassembled WGS sequence"/>
</dbReference>
<dbReference type="OrthoDB" id="3010419at2759"/>
<evidence type="ECO:0000313" key="2">
    <source>
        <dbReference type="Proteomes" id="UP000772434"/>
    </source>
</evidence>
<dbReference type="EMBL" id="JADNRY010000009">
    <property type="protein sequence ID" value="KAF9075377.1"/>
    <property type="molecule type" value="Genomic_DNA"/>
</dbReference>
<accession>A0A9P5UDP6</accession>
<organism evidence="1 2">
    <name type="scientific">Rhodocollybia butyracea</name>
    <dbReference type="NCBI Taxonomy" id="206335"/>
    <lineage>
        <taxon>Eukaryota</taxon>
        <taxon>Fungi</taxon>
        <taxon>Dikarya</taxon>
        <taxon>Basidiomycota</taxon>
        <taxon>Agaricomycotina</taxon>
        <taxon>Agaricomycetes</taxon>
        <taxon>Agaricomycetidae</taxon>
        <taxon>Agaricales</taxon>
        <taxon>Marasmiineae</taxon>
        <taxon>Omphalotaceae</taxon>
        <taxon>Rhodocollybia</taxon>
    </lineage>
</organism>
<comment type="caution">
    <text evidence="1">The sequence shown here is derived from an EMBL/GenBank/DDBJ whole genome shotgun (WGS) entry which is preliminary data.</text>
</comment>
<keyword evidence="2" id="KW-1185">Reference proteome</keyword>
<dbReference type="AlphaFoldDB" id="A0A9P5UDP6"/>
<sequence length="225" mass="26000">MDALSVFHLGPHHALTNRDLLRLLQYTCKLEELDLFYDNFLNTRLPDTDKDAFTGLEHLHKLVIRHQGVASKSQYLELFSWLEVVVSASPLTSFSILSDDERECKFAMPLVHLLCMKAQLEFLNIPQIVLRQSSLRILFENLKRLRVLSIMLVDVNILRFHTSVAQGQLTELKALYLWSDRAICSYSLVTSPLCRTMSSLRGGAGYLRRLSQQKQTWKVSNYPRF</sequence>
<name>A0A9P5UDP6_9AGAR</name>
<evidence type="ECO:0000313" key="1">
    <source>
        <dbReference type="EMBL" id="KAF9075377.1"/>
    </source>
</evidence>
<protein>
    <submittedName>
        <fullName evidence="1">Uncharacterized protein</fullName>
    </submittedName>
</protein>
<gene>
    <name evidence="1" type="ORF">BDP27DRAFT_1028681</name>
</gene>
<reference evidence="1" key="1">
    <citation type="submission" date="2020-11" db="EMBL/GenBank/DDBJ databases">
        <authorList>
            <consortium name="DOE Joint Genome Institute"/>
            <person name="Ahrendt S."/>
            <person name="Riley R."/>
            <person name="Andreopoulos W."/>
            <person name="Labutti K."/>
            <person name="Pangilinan J."/>
            <person name="Ruiz-Duenas F.J."/>
            <person name="Barrasa J.M."/>
            <person name="Sanchez-Garcia M."/>
            <person name="Camarero S."/>
            <person name="Miyauchi S."/>
            <person name="Serrano A."/>
            <person name="Linde D."/>
            <person name="Babiker R."/>
            <person name="Drula E."/>
            <person name="Ayuso-Fernandez I."/>
            <person name="Pacheco R."/>
            <person name="Padilla G."/>
            <person name="Ferreira P."/>
            <person name="Barriuso J."/>
            <person name="Kellner H."/>
            <person name="Castanera R."/>
            <person name="Alfaro M."/>
            <person name="Ramirez L."/>
            <person name="Pisabarro A.G."/>
            <person name="Kuo A."/>
            <person name="Tritt A."/>
            <person name="Lipzen A."/>
            <person name="He G."/>
            <person name="Yan M."/>
            <person name="Ng V."/>
            <person name="Cullen D."/>
            <person name="Martin F."/>
            <person name="Rosso M.-N."/>
            <person name="Henrissat B."/>
            <person name="Hibbett D."/>
            <person name="Martinez A.T."/>
            <person name="Grigoriev I.V."/>
        </authorList>
    </citation>
    <scope>NUCLEOTIDE SEQUENCE</scope>
    <source>
        <strain evidence="1">AH 40177</strain>
    </source>
</reference>
<proteinExistence type="predicted"/>